<dbReference type="EMBL" id="FNJM01000002">
    <property type="protein sequence ID" value="SDP07182.1"/>
    <property type="molecule type" value="Genomic_DNA"/>
</dbReference>
<dbReference type="GO" id="GO:0005886">
    <property type="term" value="C:plasma membrane"/>
    <property type="evidence" value="ECO:0007669"/>
    <property type="project" value="UniProtKB-UniRule"/>
</dbReference>
<keyword evidence="3" id="KW-1185">Reference proteome</keyword>
<proteinExistence type="inferred from homology"/>
<accession>A0A1H0PPZ8</accession>
<sequence>MKKYRYFIIPIICVTIFAFAFNVILDKKYEEVKDKKDLTTIKHAYNQIIRDRGGVLKDQMHEEGDLIILGSSELSSPVAQNPINVFPFKGAEYDVSIYGRAYTQTLQHTAMLNSISNLKHDDKIAMVVSAQWFEHTQGIDGSDFSVNFSELQFYKIFNNDKISKENKKSYAQRMSELLNKSGQFGEEGLYAQLYAKENIASKITIGLLKPYYNAKSYMLEVKDKVQTIKVFKDLNDKKDIDIKDINWEEEYAKAEAEGASKVTNNDINVDDYYYDTYLRDVYDQLNGKWKNVDLLSSKEVKDYELFLNVSSELGVKPLIILMPVNGLYYDYLGLTKEKRDLFYNTIEKMAKEKGFDVLNLQSKEYEKYYLSDVMHLGWKGWLNIDEEMYKHFNKR</sequence>
<gene>
    <name evidence="2" type="ORF">SAMN04488529_10228</name>
</gene>
<dbReference type="AlphaFoldDB" id="A0A1H0PPZ8"/>
<dbReference type="Pfam" id="PF04914">
    <property type="entry name" value="DltD"/>
    <property type="match status" value="1"/>
</dbReference>
<evidence type="ECO:0000313" key="2">
    <source>
        <dbReference type="EMBL" id="SDP07182.1"/>
    </source>
</evidence>
<dbReference type="RefSeq" id="WP_089966602.1">
    <property type="nucleotide sequence ID" value="NZ_FNJM01000002.1"/>
</dbReference>
<dbReference type="PANTHER" id="PTHR40039:SF1">
    <property type="entry name" value="PROTEIN DLTD"/>
    <property type="match status" value="1"/>
</dbReference>
<protein>
    <recommendedName>
        <fullName evidence="1">Protein DltD</fullName>
    </recommendedName>
</protein>
<name>A0A1H0PPZ8_9CLOT</name>
<dbReference type="PANTHER" id="PTHR40039">
    <property type="entry name" value="PROTEIN DLTD"/>
    <property type="match status" value="1"/>
</dbReference>
<dbReference type="OrthoDB" id="9808272at2"/>
<dbReference type="PIRSF" id="PIRSF021438">
    <property type="entry name" value="DltD"/>
    <property type="match status" value="1"/>
</dbReference>
<dbReference type="Proteomes" id="UP000198597">
    <property type="component" value="Unassembled WGS sequence"/>
</dbReference>
<evidence type="ECO:0000313" key="3">
    <source>
        <dbReference type="Proteomes" id="UP000198597"/>
    </source>
</evidence>
<dbReference type="NCBIfam" id="TIGR04092">
    <property type="entry name" value="LTA_DltD"/>
    <property type="match status" value="1"/>
</dbReference>
<comment type="similarity">
    <text evidence="1">Belongs to the DltD family.</text>
</comment>
<keyword evidence="1" id="KW-0472">Membrane</keyword>
<dbReference type="STRING" id="94869.SAMN04488529_10228"/>
<dbReference type="GO" id="GO:0070395">
    <property type="term" value="P:lipoteichoic acid biosynthetic process"/>
    <property type="evidence" value="ECO:0007669"/>
    <property type="project" value="UniProtKB-UniRule"/>
</dbReference>
<evidence type="ECO:0000256" key="1">
    <source>
        <dbReference type="PIRNR" id="PIRNR021438"/>
    </source>
</evidence>
<reference evidence="2 3" key="1">
    <citation type="submission" date="2016-10" db="EMBL/GenBank/DDBJ databases">
        <authorList>
            <person name="de Groot N.N."/>
        </authorList>
    </citation>
    <scope>NUCLEOTIDE SEQUENCE [LARGE SCALE GENOMIC DNA]</scope>
    <source>
        <strain evidence="2 3">DSM 12272</strain>
    </source>
</reference>
<dbReference type="InterPro" id="IPR006998">
    <property type="entry name" value="DltD"/>
</dbReference>
<dbReference type="InterPro" id="IPR023896">
    <property type="entry name" value="LTA_DltD"/>
</dbReference>
<organism evidence="2 3">
    <name type="scientific">Clostridium gasigenes</name>
    <dbReference type="NCBI Taxonomy" id="94869"/>
    <lineage>
        <taxon>Bacteria</taxon>
        <taxon>Bacillati</taxon>
        <taxon>Bacillota</taxon>
        <taxon>Clostridia</taxon>
        <taxon>Eubacteriales</taxon>
        <taxon>Clostridiaceae</taxon>
        <taxon>Clostridium</taxon>
    </lineage>
</organism>
<comment type="pathway">
    <text evidence="1">Cell wall biogenesis; lipoteichoic acid biosynthesis.</text>
</comment>
<keyword evidence="1" id="KW-1003">Cell membrane</keyword>
<dbReference type="SUPFAM" id="SSF52266">
    <property type="entry name" value="SGNH hydrolase"/>
    <property type="match status" value="1"/>
</dbReference>
<dbReference type="UniPathway" id="UPA00556"/>